<dbReference type="EMBL" id="MEWA01000019">
    <property type="protein sequence ID" value="OGC69580.1"/>
    <property type="molecule type" value="Genomic_DNA"/>
</dbReference>
<dbReference type="Proteomes" id="UP000179113">
    <property type="component" value="Unassembled WGS sequence"/>
</dbReference>
<evidence type="ECO:0008006" key="3">
    <source>
        <dbReference type="Google" id="ProtNLM"/>
    </source>
</evidence>
<evidence type="ECO:0000313" key="2">
    <source>
        <dbReference type="Proteomes" id="UP000179113"/>
    </source>
</evidence>
<dbReference type="SUPFAM" id="SSF52141">
    <property type="entry name" value="Uracil-DNA glycosylase-like"/>
    <property type="match status" value="1"/>
</dbReference>
<protein>
    <recommendedName>
        <fullName evidence="3">Uracil-DNA glycosylase-like domain-containing protein</fullName>
    </recommendedName>
</protein>
<dbReference type="AlphaFoldDB" id="A0A1F4WJL4"/>
<comment type="caution">
    <text evidence="1">The sequence shown here is derived from an EMBL/GenBank/DDBJ whole genome shotgun (WGS) entry which is preliminary data.</text>
</comment>
<organism evidence="1 2">
    <name type="scientific">candidate division WWE3 bacterium RIFOXYC1_FULL_39_7</name>
    <dbReference type="NCBI Taxonomy" id="1802643"/>
    <lineage>
        <taxon>Bacteria</taxon>
        <taxon>Katanobacteria</taxon>
    </lineage>
</organism>
<sequence length="198" mass="22398">MANKIDELVIKLANTKTEETLFNPYNQVCKDYDINTAPGVRQGNLRMYLESYAEGSVEELWVTSSADFHTTKLTGVPLLDPVNFAFVEGILGAPIKFEIATKNRTIFETNKLFGNVWDLAAKQKKRPLIWAVLPFYPHDTAGITTKRVPEVEEYRKYKEFLMMVIGIYKPKNIVTIGPDAKKAVSSLKLKSKAHKSLN</sequence>
<dbReference type="InterPro" id="IPR036895">
    <property type="entry name" value="Uracil-DNA_glycosylase-like_sf"/>
</dbReference>
<name>A0A1F4WJL4_UNCKA</name>
<reference evidence="1 2" key="1">
    <citation type="journal article" date="2016" name="Nat. Commun.">
        <title>Thousands of microbial genomes shed light on interconnected biogeochemical processes in an aquifer system.</title>
        <authorList>
            <person name="Anantharaman K."/>
            <person name="Brown C.T."/>
            <person name="Hug L.A."/>
            <person name="Sharon I."/>
            <person name="Castelle C.J."/>
            <person name="Probst A.J."/>
            <person name="Thomas B.C."/>
            <person name="Singh A."/>
            <person name="Wilkins M.J."/>
            <person name="Karaoz U."/>
            <person name="Brodie E.L."/>
            <person name="Williams K.H."/>
            <person name="Hubbard S.S."/>
            <person name="Banfield J.F."/>
        </authorList>
    </citation>
    <scope>NUCLEOTIDE SEQUENCE [LARGE SCALE GENOMIC DNA]</scope>
</reference>
<accession>A0A1F4WJL4</accession>
<proteinExistence type="predicted"/>
<gene>
    <name evidence="1" type="ORF">A2415_03325</name>
</gene>
<evidence type="ECO:0000313" key="1">
    <source>
        <dbReference type="EMBL" id="OGC69580.1"/>
    </source>
</evidence>